<feature type="region of interest" description="Disordered" evidence="6">
    <location>
        <begin position="190"/>
        <end position="222"/>
    </location>
</feature>
<feature type="compositionally biased region" description="Polar residues" evidence="6">
    <location>
        <begin position="493"/>
        <end position="512"/>
    </location>
</feature>
<dbReference type="Gene3D" id="2.170.150.80">
    <property type="entry name" value="NAC domain"/>
    <property type="match status" value="2"/>
</dbReference>
<gene>
    <name evidence="8" type="ORF">Tsubulata_012684</name>
</gene>
<dbReference type="OrthoDB" id="832851at2759"/>
<reference evidence="8" key="1">
    <citation type="submission" date="2022-02" db="EMBL/GenBank/DDBJ databases">
        <authorList>
            <person name="Henning P.M."/>
            <person name="McCubbin A.G."/>
            <person name="Shore J.S."/>
        </authorList>
    </citation>
    <scope>NUCLEOTIDE SEQUENCE</scope>
    <source>
        <strain evidence="8">F60SS</strain>
        <tissue evidence="8">Leaves</tissue>
    </source>
</reference>
<feature type="non-terminal residue" evidence="8">
    <location>
        <position position="1"/>
    </location>
</feature>
<protein>
    <recommendedName>
        <fullName evidence="7">NAC domain-containing protein</fullName>
    </recommendedName>
</protein>
<dbReference type="InterPro" id="IPR003441">
    <property type="entry name" value="NAC-dom"/>
</dbReference>
<dbReference type="InterPro" id="IPR036093">
    <property type="entry name" value="NAC_dom_sf"/>
</dbReference>
<keyword evidence="3" id="KW-0238">DNA-binding</keyword>
<keyword evidence="9" id="KW-1185">Reference proteome</keyword>
<evidence type="ECO:0000256" key="3">
    <source>
        <dbReference type="ARBA" id="ARBA00023125"/>
    </source>
</evidence>
<organism evidence="8 9">
    <name type="scientific">Turnera subulata</name>
    <dbReference type="NCBI Taxonomy" id="218843"/>
    <lineage>
        <taxon>Eukaryota</taxon>
        <taxon>Viridiplantae</taxon>
        <taxon>Streptophyta</taxon>
        <taxon>Embryophyta</taxon>
        <taxon>Tracheophyta</taxon>
        <taxon>Spermatophyta</taxon>
        <taxon>Magnoliopsida</taxon>
        <taxon>eudicotyledons</taxon>
        <taxon>Gunneridae</taxon>
        <taxon>Pentapetalae</taxon>
        <taxon>rosids</taxon>
        <taxon>fabids</taxon>
        <taxon>Malpighiales</taxon>
        <taxon>Passifloraceae</taxon>
        <taxon>Turnera</taxon>
    </lineage>
</organism>
<feature type="domain" description="NAC" evidence="7">
    <location>
        <begin position="283"/>
        <end position="481"/>
    </location>
</feature>
<dbReference type="PANTHER" id="PTHR31744:SF233">
    <property type="entry name" value="NAC DOMAIN-CONTAINING PROTEIN 72-LIKE"/>
    <property type="match status" value="1"/>
</dbReference>
<feature type="compositionally biased region" description="Polar residues" evidence="6">
    <location>
        <begin position="213"/>
        <end position="222"/>
    </location>
</feature>
<name>A0A9Q0FXG4_9ROSI</name>
<evidence type="ECO:0000313" key="9">
    <source>
        <dbReference type="Proteomes" id="UP001141552"/>
    </source>
</evidence>
<evidence type="ECO:0000256" key="2">
    <source>
        <dbReference type="ARBA" id="ARBA00023015"/>
    </source>
</evidence>
<dbReference type="AlphaFoldDB" id="A0A9Q0FXG4"/>
<keyword evidence="5" id="KW-0539">Nucleus</keyword>
<keyword evidence="2" id="KW-0805">Transcription regulation</keyword>
<dbReference type="SUPFAM" id="SSF101941">
    <property type="entry name" value="NAC domain"/>
    <property type="match status" value="3"/>
</dbReference>
<reference evidence="8" key="2">
    <citation type="journal article" date="2023" name="Plants (Basel)">
        <title>Annotation of the Turnera subulata (Passifloraceae) Draft Genome Reveals the S-Locus Evolved after the Divergence of Turneroideae from Passifloroideae in a Stepwise Manner.</title>
        <authorList>
            <person name="Henning P.M."/>
            <person name="Roalson E.H."/>
            <person name="Mir W."/>
            <person name="McCubbin A.G."/>
            <person name="Shore J.S."/>
        </authorList>
    </citation>
    <scope>NUCLEOTIDE SEQUENCE</scope>
    <source>
        <strain evidence="8">F60SS</strain>
    </source>
</reference>
<keyword evidence="4" id="KW-0804">Transcription</keyword>
<dbReference type="GO" id="GO:0006355">
    <property type="term" value="P:regulation of DNA-templated transcription"/>
    <property type="evidence" value="ECO:0007669"/>
    <property type="project" value="InterPro"/>
</dbReference>
<dbReference type="Pfam" id="PF02365">
    <property type="entry name" value="NAM"/>
    <property type="match status" value="3"/>
</dbReference>
<comment type="caution">
    <text evidence="8">The sequence shown here is derived from an EMBL/GenBank/DDBJ whole genome shotgun (WGS) entry which is preliminary data.</text>
</comment>
<evidence type="ECO:0000313" key="8">
    <source>
        <dbReference type="EMBL" id="KAJ4839704.1"/>
    </source>
</evidence>
<evidence type="ECO:0000256" key="6">
    <source>
        <dbReference type="SAM" id="MobiDB-lite"/>
    </source>
</evidence>
<dbReference type="GO" id="GO:0003677">
    <property type="term" value="F:DNA binding"/>
    <property type="evidence" value="ECO:0007669"/>
    <property type="project" value="UniProtKB-KW"/>
</dbReference>
<evidence type="ECO:0000259" key="7">
    <source>
        <dbReference type="PROSITE" id="PS51005"/>
    </source>
</evidence>
<dbReference type="Proteomes" id="UP001141552">
    <property type="component" value="Unassembled WGS sequence"/>
</dbReference>
<feature type="region of interest" description="Disordered" evidence="6">
    <location>
        <begin position="535"/>
        <end position="565"/>
    </location>
</feature>
<evidence type="ECO:0000256" key="4">
    <source>
        <dbReference type="ARBA" id="ARBA00023163"/>
    </source>
</evidence>
<feature type="region of interest" description="Disordered" evidence="6">
    <location>
        <begin position="481"/>
        <end position="512"/>
    </location>
</feature>
<dbReference type="GO" id="GO:0005634">
    <property type="term" value="C:nucleus"/>
    <property type="evidence" value="ECO:0007669"/>
    <property type="project" value="UniProtKB-SubCell"/>
</dbReference>
<accession>A0A9Q0FXG4</accession>
<dbReference type="PROSITE" id="PS51005">
    <property type="entry name" value="NAC"/>
    <property type="match status" value="2"/>
</dbReference>
<sequence length="636" mass="71603">ISSSSNPQVCIIADVNIYKFNPWELPGQASFGEKEWFFFSPRDRKYPNGARPNRAAGSGYWKATGTDKPILTSNGSQCLGVKKALVFYKGRPPKGTKTNWTMLEYRLLDDTHHLHRLRGSMRLDDWVLCRVRQKSNTPQPKKETNTNSYGITSPLTLGFLQGQDKTKRDASLKSIHEYELQECLMAPLESEEGEEQLGQAEYREESPAYSVSGEHSTSQPPTITSLRDALESIKKVLSIGAFDELVLPMPPRKRLQISPPSSVGTESIFQVSSPTISESYPQSFQGFRFHPTDEELIVHYLKKKISSSCNPQVCIIADVNIYKFNPWELPGKPSMLFLIYFLDDKKPSMTLTSLDIMKRINLDNYLAHAGSHPGKASFGEREWFFFSPRDRKYPNGARPNRAAGSGYWKATGTDKPILTSNGSQCLGVKKALVFYKGRPPKGTKTNWTMLEYRLLDDTHHLHRLRGSMRLDDWVLCRVRQKSNTPQPKKESHTSSYGSISPFTLGSLQGQDKTKRNTSLKNYDYELQECLMAPLESEEGEEQGQVEYREESPEYSVSGEDSTSQPPMITSLREALESIKKVLSIGAFDELVPMPPKKRLQISPPDSVGTESIFQVSSPTISGSYPQSFQGCDLNLS</sequence>
<comment type="subcellular location">
    <subcellularLocation>
        <location evidence="1">Nucleus</location>
    </subcellularLocation>
</comment>
<proteinExistence type="predicted"/>
<feature type="domain" description="NAC" evidence="7">
    <location>
        <begin position="1"/>
        <end position="134"/>
    </location>
</feature>
<evidence type="ECO:0000256" key="5">
    <source>
        <dbReference type="ARBA" id="ARBA00023242"/>
    </source>
</evidence>
<dbReference type="EMBL" id="JAKUCV010003216">
    <property type="protein sequence ID" value="KAJ4839704.1"/>
    <property type="molecule type" value="Genomic_DNA"/>
</dbReference>
<evidence type="ECO:0000256" key="1">
    <source>
        <dbReference type="ARBA" id="ARBA00004123"/>
    </source>
</evidence>
<dbReference type="PANTHER" id="PTHR31744">
    <property type="entry name" value="PROTEIN CUP-SHAPED COTYLEDON 2-RELATED"/>
    <property type="match status" value="1"/>
</dbReference>